<feature type="compositionally biased region" description="Basic and acidic residues" evidence="3">
    <location>
        <begin position="332"/>
        <end position="364"/>
    </location>
</feature>
<dbReference type="Gene3D" id="3.30.500.10">
    <property type="entry name" value="MHC class I-like antigen recognition-like"/>
    <property type="match status" value="1"/>
</dbReference>
<dbReference type="PANTHER" id="PTHR16675:SF237">
    <property type="entry name" value="MHC CLASS I ANTIGEN TRANSCRIPT VARIANT 1-RELATED"/>
    <property type="match status" value="1"/>
</dbReference>
<dbReference type="GeneTree" id="ENSGT01120000271828"/>
<evidence type="ECO:0000256" key="4">
    <source>
        <dbReference type="SAM" id="SignalP"/>
    </source>
</evidence>
<dbReference type="Pfam" id="PF07654">
    <property type="entry name" value="C1-set"/>
    <property type="match status" value="1"/>
</dbReference>
<protein>
    <submittedName>
        <fullName evidence="6">H-2 class I histocompatibility antigen, K-K alpha chain-like</fullName>
    </submittedName>
</protein>
<dbReference type="InterPro" id="IPR037055">
    <property type="entry name" value="MHC_I-like_Ag-recog_sf"/>
</dbReference>
<accession>A0A3P9P4M0</accession>
<dbReference type="InterPro" id="IPR011161">
    <property type="entry name" value="MHC_I-like_Ag-recog"/>
</dbReference>
<evidence type="ECO:0000313" key="6">
    <source>
        <dbReference type="Ensembl" id="ENSPREP00000016744.1"/>
    </source>
</evidence>
<dbReference type="SUPFAM" id="SSF54452">
    <property type="entry name" value="MHC antigen-recognition domain"/>
    <property type="match status" value="1"/>
</dbReference>
<dbReference type="GO" id="GO:0006955">
    <property type="term" value="P:immune response"/>
    <property type="evidence" value="ECO:0007669"/>
    <property type="project" value="TreeGrafter"/>
</dbReference>
<proteinExistence type="inferred from homology"/>
<feature type="signal peptide" evidence="4">
    <location>
        <begin position="1"/>
        <end position="19"/>
    </location>
</feature>
<dbReference type="InterPro" id="IPR013783">
    <property type="entry name" value="Ig-like_fold"/>
</dbReference>
<name>A0A3P9P4M0_POERE</name>
<dbReference type="AlphaFoldDB" id="A0A3P9P4M0"/>
<organism evidence="6 7">
    <name type="scientific">Poecilia reticulata</name>
    <name type="common">Guppy</name>
    <name type="synonym">Acanthophacelus reticulatus</name>
    <dbReference type="NCBI Taxonomy" id="8081"/>
    <lineage>
        <taxon>Eukaryota</taxon>
        <taxon>Metazoa</taxon>
        <taxon>Chordata</taxon>
        <taxon>Craniata</taxon>
        <taxon>Vertebrata</taxon>
        <taxon>Euteleostomi</taxon>
        <taxon>Actinopterygii</taxon>
        <taxon>Neopterygii</taxon>
        <taxon>Teleostei</taxon>
        <taxon>Neoteleostei</taxon>
        <taxon>Acanthomorphata</taxon>
        <taxon>Ovalentaria</taxon>
        <taxon>Atherinomorphae</taxon>
        <taxon>Cyprinodontiformes</taxon>
        <taxon>Poeciliidae</taxon>
        <taxon>Poeciliinae</taxon>
        <taxon>Poecilia</taxon>
    </lineage>
</organism>
<feature type="chain" id="PRO_5018094799" evidence="4">
    <location>
        <begin position="20"/>
        <end position="364"/>
    </location>
</feature>
<dbReference type="InterPro" id="IPR050208">
    <property type="entry name" value="MHC_class-I_related"/>
</dbReference>
<dbReference type="FunFam" id="3.30.500.10:FF:000001">
    <property type="entry name" value="H-2 class I histocompatibility antigen, alpha chain"/>
    <property type="match status" value="1"/>
</dbReference>
<keyword evidence="7" id="KW-1185">Reference proteome</keyword>
<dbReference type="InterPro" id="IPR036179">
    <property type="entry name" value="Ig-like_dom_sf"/>
</dbReference>
<feature type="region of interest" description="Disordered" evidence="3">
    <location>
        <begin position="328"/>
        <end position="364"/>
    </location>
</feature>
<reference evidence="7" key="1">
    <citation type="submission" date="2013-11" db="EMBL/GenBank/DDBJ databases">
        <title>The genomic landscape of the Guanapo guppy.</title>
        <authorList>
            <person name="Kuenstner A."/>
            <person name="Dreyer C."/>
        </authorList>
    </citation>
    <scope>NUCLEOTIDE SEQUENCE</scope>
    <source>
        <strain evidence="7">Guanapo</strain>
    </source>
</reference>
<evidence type="ECO:0000313" key="7">
    <source>
        <dbReference type="Proteomes" id="UP000242638"/>
    </source>
</evidence>
<dbReference type="Ensembl" id="ENSPRET00000016924.1">
    <property type="protein sequence ID" value="ENSPREP00000016744.1"/>
    <property type="gene ID" value="ENSPREG00000010227.1"/>
</dbReference>
<keyword evidence="1" id="KW-0325">Glycoprotein</keyword>
<dbReference type="InterPro" id="IPR007110">
    <property type="entry name" value="Ig-like_dom"/>
</dbReference>
<dbReference type="Pfam" id="PF00129">
    <property type="entry name" value="MHC_I"/>
    <property type="match status" value="1"/>
</dbReference>
<reference evidence="6" key="3">
    <citation type="submission" date="2025-09" db="UniProtKB">
        <authorList>
            <consortium name="Ensembl"/>
        </authorList>
    </citation>
    <scope>IDENTIFICATION</scope>
    <source>
        <strain evidence="6">Guanapo</strain>
    </source>
</reference>
<dbReference type="SMART" id="SM00407">
    <property type="entry name" value="IGc1"/>
    <property type="match status" value="1"/>
</dbReference>
<dbReference type="GO" id="GO:0009897">
    <property type="term" value="C:external side of plasma membrane"/>
    <property type="evidence" value="ECO:0007669"/>
    <property type="project" value="TreeGrafter"/>
</dbReference>
<evidence type="ECO:0000259" key="5">
    <source>
        <dbReference type="PROSITE" id="PS50835"/>
    </source>
</evidence>
<dbReference type="Gene3D" id="2.60.40.10">
    <property type="entry name" value="Immunoglobulins"/>
    <property type="match status" value="1"/>
</dbReference>
<dbReference type="InterPro" id="IPR011162">
    <property type="entry name" value="MHC_I/II-like_Ag-recog"/>
</dbReference>
<feature type="domain" description="Ig-like" evidence="5">
    <location>
        <begin position="204"/>
        <end position="291"/>
    </location>
</feature>
<dbReference type="SUPFAM" id="SSF48726">
    <property type="entry name" value="Immunoglobulin"/>
    <property type="match status" value="1"/>
</dbReference>
<keyword evidence="4" id="KW-0732">Signal</keyword>
<sequence>KMKPLFIVLILVGIQGSSAVKHSLKYFYTASSGIKNFPSYVSAGLVDDVQISYCDSNINKNIPKQDWIKKVSSEYPNYWKEETQTCQVKQRIFKANLEIAKQRFNQTEGVHFYQQMYGCEWDDETGEARGYDEFGYDGEDLITLNPKTQEWIAPKPQAVITKHKWDHDKDAAEHEKYYLTQICAEWLQKYVNYGRSSLMRTDLPSVSLLQRTPSSPVSCIATGFYPKRAEMFWRKNGEEIHDGVDKGEILPNNDGTFQMSAHIDLRSVPTEDWPNKYECVFQLSGVKEDMTNRLEKTRILINECKNSKVQKTGSWGLATTIASAEWTLRRQATSDKRQATSDKRQATSDKRQTTNDQRRATQRP</sequence>
<dbReference type="InterPro" id="IPR003597">
    <property type="entry name" value="Ig_C1-set"/>
</dbReference>
<dbReference type="FunFam" id="2.60.40.10:FF:000943">
    <property type="entry name" value="Classical MHC class I molecule, alpha-chain"/>
    <property type="match status" value="1"/>
</dbReference>
<evidence type="ECO:0000256" key="3">
    <source>
        <dbReference type="SAM" id="MobiDB-lite"/>
    </source>
</evidence>
<dbReference type="Bgee" id="ENSPREG00000010227">
    <property type="expression patterns" value="Expressed in caudal fin and 1 other cell type or tissue"/>
</dbReference>
<dbReference type="InterPro" id="IPR001039">
    <property type="entry name" value="MHC_I_a_a1/a2"/>
</dbReference>
<dbReference type="PRINTS" id="PR01638">
    <property type="entry name" value="MHCCLASSI"/>
</dbReference>
<evidence type="ECO:0000256" key="1">
    <source>
        <dbReference type="ARBA" id="ARBA00023180"/>
    </source>
</evidence>
<evidence type="ECO:0000256" key="2">
    <source>
        <dbReference type="RuleBase" id="RU004439"/>
    </source>
</evidence>
<dbReference type="GO" id="GO:0005615">
    <property type="term" value="C:extracellular space"/>
    <property type="evidence" value="ECO:0007669"/>
    <property type="project" value="TreeGrafter"/>
</dbReference>
<dbReference type="PANTHER" id="PTHR16675">
    <property type="entry name" value="MHC CLASS I-RELATED"/>
    <property type="match status" value="1"/>
</dbReference>
<reference evidence="6" key="2">
    <citation type="submission" date="2025-08" db="UniProtKB">
        <authorList>
            <consortium name="Ensembl"/>
        </authorList>
    </citation>
    <scope>IDENTIFICATION</scope>
    <source>
        <strain evidence="6">Guanapo</strain>
    </source>
</reference>
<dbReference type="Proteomes" id="UP000242638">
    <property type="component" value="Unassembled WGS sequence"/>
</dbReference>
<comment type="similarity">
    <text evidence="2">Belongs to the MHC class I family.</text>
</comment>
<dbReference type="PROSITE" id="PS50835">
    <property type="entry name" value="IG_LIKE"/>
    <property type="match status" value="1"/>
</dbReference>